<dbReference type="PANTHER" id="PTHR43581">
    <property type="entry name" value="ATP/GTP PHOSPHATASE"/>
    <property type="match status" value="1"/>
</dbReference>
<dbReference type="PANTHER" id="PTHR43581:SF4">
    <property type="entry name" value="ATP_GTP PHOSPHATASE"/>
    <property type="match status" value="1"/>
</dbReference>
<evidence type="ECO:0000259" key="1">
    <source>
        <dbReference type="Pfam" id="PF13304"/>
    </source>
</evidence>
<dbReference type="EMBL" id="CP000783">
    <property type="protein sequence ID" value="ABU76870.1"/>
    <property type="molecule type" value="Genomic_DNA"/>
</dbReference>
<organism evidence="2 3">
    <name type="scientific">Cronobacter sakazakii (strain ATCC BAA-894)</name>
    <name type="common">Enterobacter sakazakii</name>
    <dbReference type="NCBI Taxonomy" id="290339"/>
    <lineage>
        <taxon>Bacteria</taxon>
        <taxon>Pseudomonadati</taxon>
        <taxon>Pseudomonadota</taxon>
        <taxon>Gammaproteobacteria</taxon>
        <taxon>Enterobacterales</taxon>
        <taxon>Enterobacteriaceae</taxon>
        <taxon>Cronobacter</taxon>
    </lineage>
</organism>
<dbReference type="GO" id="GO:0016887">
    <property type="term" value="F:ATP hydrolysis activity"/>
    <property type="evidence" value="ECO:0007669"/>
    <property type="project" value="InterPro"/>
</dbReference>
<protein>
    <recommendedName>
        <fullName evidence="1">ATPase AAA-type core domain-containing protein</fullName>
    </recommendedName>
</protein>
<dbReference type="InterPro" id="IPR003959">
    <property type="entry name" value="ATPase_AAA_core"/>
</dbReference>
<dbReference type="KEGG" id="esa:ESA_01616"/>
<sequence>MIKFLHIKNFKGLDDIELHNLKKVNIIAGKNGRGKTSILDAIFITNDIVSPDCLLKPIAFRGGVPNLNESDLWYSYFNAYDASKKIFIEFGNDKGRKYEATLEVESRKNRATENINVISSDAFDKNKMSLTSADSNFVLNIRLKDSTDPKRLDLILHAEQSINGSQITSKLTRHATNYINEPTTFITTSNKINQANTISVIGELIKRKDKERLLKNISLINKNITDIALVMSNEQPEILVDIGHKRLVDLSTLGEGVSKLLTIFAISFFTKNGIILIDEIENGIHYSLMPRIIKTLVELCNENNNQIFITTHSYDVIKTIGDMAKSNELTENDITFTRIGYSERKSKTISSTFSVDEVKASTEENWEIR</sequence>
<dbReference type="RefSeq" id="WP_012124601.1">
    <property type="nucleotide sequence ID" value="NC_009778.1"/>
</dbReference>
<gene>
    <name evidence="2" type="ordered locus">ESA_01616</name>
</gene>
<feature type="domain" description="ATPase AAA-type core" evidence="1">
    <location>
        <begin position="24"/>
        <end position="314"/>
    </location>
</feature>
<name>A7MGL0_CROS8</name>
<dbReference type="SUPFAM" id="SSF52540">
    <property type="entry name" value="P-loop containing nucleoside triphosphate hydrolases"/>
    <property type="match status" value="1"/>
</dbReference>
<dbReference type="Pfam" id="PF13304">
    <property type="entry name" value="AAA_21"/>
    <property type="match status" value="1"/>
</dbReference>
<evidence type="ECO:0000313" key="3">
    <source>
        <dbReference type="Proteomes" id="UP000000260"/>
    </source>
</evidence>
<dbReference type="InterPro" id="IPR051396">
    <property type="entry name" value="Bact_Antivir_Def_Nuclease"/>
</dbReference>
<dbReference type="Proteomes" id="UP000000260">
    <property type="component" value="Chromosome"/>
</dbReference>
<proteinExistence type="predicted"/>
<dbReference type="PATRIC" id="fig|290339.8.peg.1440"/>
<accession>A7MGL0</accession>
<dbReference type="InterPro" id="IPR027417">
    <property type="entry name" value="P-loop_NTPase"/>
</dbReference>
<keyword evidence="3" id="KW-1185">Reference proteome</keyword>
<reference evidence="2 3" key="1">
    <citation type="journal article" date="2010" name="PLoS ONE">
        <title>Genome sequence of Cronobacter sakazakii BAA-894 and comparative genomic hybridization analysis with other Cronobacter species.</title>
        <authorList>
            <person name="Kucerova E."/>
            <person name="Clifton S.W."/>
            <person name="Xia X.Q."/>
            <person name="Long F."/>
            <person name="Porwollik S."/>
            <person name="Fulton L."/>
            <person name="Fronick C."/>
            <person name="Minx P."/>
            <person name="Kyung K."/>
            <person name="Warren W."/>
            <person name="Fulton R."/>
            <person name="Feng D."/>
            <person name="Wollam A."/>
            <person name="Shah N."/>
            <person name="Bhonagiri V."/>
            <person name="Nash W.E."/>
            <person name="Hallsworth-Pepin K."/>
            <person name="Wilson R.K."/>
            <person name="McClelland M."/>
            <person name="Forsythe S.J."/>
        </authorList>
    </citation>
    <scope>NUCLEOTIDE SEQUENCE [LARGE SCALE GENOMIC DNA]</scope>
    <source>
        <strain evidence="2 3">ATCC BAA-894</strain>
    </source>
</reference>
<dbReference type="GO" id="GO:0005524">
    <property type="term" value="F:ATP binding"/>
    <property type="evidence" value="ECO:0007669"/>
    <property type="project" value="InterPro"/>
</dbReference>
<dbReference type="Gene3D" id="3.40.50.300">
    <property type="entry name" value="P-loop containing nucleotide triphosphate hydrolases"/>
    <property type="match status" value="1"/>
</dbReference>
<dbReference type="AlphaFoldDB" id="A7MGL0"/>
<evidence type="ECO:0000313" key="2">
    <source>
        <dbReference type="EMBL" id="ABU76870.1"/>
    </source>
</evidence>
<dbReference type="HOGENOM" id="CLU_063816_1_0_6"/>